<dbReference type="PROSITE" id="PS52050">
    <property type="entry name" value="WYL"/>
    <property type="match status" value="1"/>
</dbReference>
<keyword evidence="2" id="KW-1185">Reference proteome</keyword>
<dbReference type="AlphaFoldDB" id="A0A917LWX0"/>
<comment type="caution">
    <text evidence="1">The sequence shown here is derived from an EMBL/GenBank/DDBJ whole genome shotgun (WGS) entry which is preliminary data.</text>
</comment>
<dbReference type="EMBL" id="BMHY01000002">
    <property type="protein sequence ID" value="GGG62688.1"/>
    <property type="molecule type" value="Genomic_DNA"/>
</dbReference>
<evidence type="ECO:0000313" key="1">
    <source>
        <dbReference type="EMBL" id="GGG62688.1"/>
    </source>
</evidence>
<reference evidence="1 2" key="1">
    <citation type="journal article" date="2014" name="Int. J. Syst. Evol. Microbiol.">
        <title>Complete genome sequence of Corynebacterium casei LMG S-19264T (=DSM 44701T), isolated from a smear-ripened cheese.</title>
        <authorList>
            <consortium name="US DOE Joint Genome Institute (JGI-PGF)"/>
            <person name="Walter F."/>
            <person name="Albersmeier A."/>
            <person name="Kalinowski J."/>
            <person name="Ruckert C."/>
        </authorList>
    </citation>
    <scope>NUCLEOTIDE SEQUENCE [LARGE SCALE GENOMIC DNA]</scope>
    <source>
        <strain evidence="1 2">CGMCC 1.15286</strain>
    </source>
</reference>
<evidence type="ECO:0008006" key="3">
    <source>
        <dbReference type="Google" id="ProtNLM"/>
    </source>
</evidence>
<gene>
    <name evidence="1" type="ORF">GCM10010918_15550</name>
</gene>
<evidence type="ECO:0000313" key="2">
    <source>
        <dbReference type="Proteomes" id="UP000600247"/>
    </source>
</evidence>
<accession>A0A917LWX0</accession>
<sequence>MHLSNMHRIQWFDQQIRESRYPNSSQLAEKFEISKRQAQRDIEYMNITLRAPLAYIAKHRGYMYEEQTYILPHLYMTEDEKRILQFLIHRYRQYDYDNADAANRVAYLLERFTDAEDDSSHNRLPVFEFNPKLMQTVLLLSDAMKTERAVDILYEGERLHIFPVKFESRYNIDYIVSYCEQNQKQRMLRLGAIEQIEIAEQSKRNNGVMPVKAYPIDEPWRPIQQPFTAKIQLMQQPGPSWGGFTARPAANSSDLYEIEFYDTEAFLRHLMTSSWSALLAPKWLREKLHARCGSIMNRLNGEEDE</sequence>
<dbReference type="Proteomes" id="UP000600247">
    <property type="component" value="Unassembled WGS sequence"/>
</dbReference>
<protein>
    <recommendedName>
        <fullName evidence="3">WYL domain-containing protein</fullName>
    </recommendedName>
</protein>
<organism evidence="1 2">
    <name type="scientific">Paenibacillus radicis</name>
    <name type="common">ex Gao et al. 2016</name>
    <dbReference type="NCBI Taxonomy" id="1737354"/>
    <lineage>
        <taxon>Bacteria</taxon>
        <taxon>Bacillati</taxon>
        <taxon>Bacillota</taxon>
        <taxon>Bacilli</taxon>
        <taxon>Bacillales</taxon>
        <taxon>Paenibacillaceae</taxon>
        <taxon>Paenibacillus</taxon>
    </lineage>
</organism>
<name>A0A917LWX0_9BACL</name>
<proteinExistence type="predicted"/>